<keyword evidence="2" id="KW-1185">Reference proteome</keyword>
<dbReference type="InterPro" id="IPR038712">
    <property type="entry name" value="PixA-like_sf"/>
</dbReference>
<evidence type="ECO:0000313" key="2">
    <source>
        <dbReference type="Proteomes" id="UP000817854"/>
    </source>
</evidence>
<sequence>MTPSISIIQKATFKILIVIDTIEIKKKYPNPNNNLNEPIRIDQSNWLIINPYSDDIESANSLHFTSLKIKKKDKIIISGISIDGGSSDSIILNRIQNCKSKKELFSSFESFCVSKKIILNNPNSDAELSIVNSNQNVMWFESVILDFGKSKIEVIFLLYNLDEDGNQQSLYGCFVFNLNVNIHK</sequence>
<proteinExistence type="predicted"/>
<accession>A0ABX0IWN9</accession>
<evidence type="ECO:0008006" key="3">
    <source>
        <dbReference type="Google" id="ProtNLM"/>
    </source>
</evidence>
<protein>
    <recommendedName>
        <fullName evidence="3">Inclusion body protein</fullName>
    </recommendedName>
</protein>
<dbReference type="RefSeq" id="WP_140964380.1">
    <property type="nucleotide sequence ID" value="NZ_VEVQ02000019.1"/>
</dbReference>
<dbReference type="InterPro" id="IPR021087">
    <property type="entry name" value="Uncharacterised_PixA/AidA"/>
</dbReference>
<dbReference type="Gene3D" id="2.60.40.3910">
    <property type="entry name" value="Inclusion body protein"/>
    <property type="match status" value="1"/>
</dbReference>
<dbReference type="EMBL" id="VEVQ02000019">
    <property type="protein sequence ID" value="NHN27873.1"/>
    <property type="molecule type" value="Genomic_DNA"/>
</dbReference>
<organism evidence="1 2">
    <name type="scientific">Flavobacterium jejuense</name>
    <dbReference type="NCBI Taxonomy" id="1544455"/>
    <lineage>
        <taxon>Bacteria</taxon>
        <taxon>Pseudomonadati</taxon>
        <taxon>Bacteroidota</taxon>
        <taxon>Flavobacteriia</taxon>
        <taxon>Flavobacteriales</taxon>
        <taxon>Flavobacteriaceae</taxon>
        <taxon>Flavobacterium</taxon>
    </lineage>
</organism>
<reference evidence="1" key="1">
    <citation type="submission" date="2019-05" db="EMBL/GenBank/DDBJ databases">
        <authorList>
            <person name="Lianzixin W."/>
        </authorList>
    </citation>
    <scope>NUCLEOTIDE SEQUENCE</scope>
    <source>
        <strain evidence="1">EC11</strain>
    </source>
</reference>
<name>A0ABX0IWN9_9FLAO</name>
<dbReference type="Proteomes" id="UP000817854">
    <property type="component" value="Unassembled WGS sequence"/>
</dbReference>
<reference evidence="1" key="2">
    <citation type="submission" date="2020-02" db="EMBL/GenBank/DDBJ databases">
        <title>Flavobacterium profundi sp. nov., isolated from a deep-sea seamount.</title>
        <authorList>
            <person name="Zhang D.-C."/>
        </authorList>
    </citation>
    <scope>NUCLEOTIDE SEQUENCE</scope>
    <source>
        <strain evidence="1">EC11</strain>
    </source>
</reference>
<gene>
    <name evidence="1" type="ORF">FIA58_019520</name>
</gene>
<dbReference type="Pfam" id="PF12306">
    <property type="entry name" value="PixA"/>
    <property type="match status" value="1"/>
</dbReference>
<evidence type="ECO:0000313" key="1">
    <source>
        <dbReference type="EMBL" id="NHN27873.1"/>
    </source>
</evidence>
<comment type="caution">
    <text evidence="1">The sequence shown here is derived from an EMBL/GenBank/DDBJ whole genome shotgun (WGS) entry which is preliminary data.</text>
</comment>